<dbReference type="RefSeq" id="WP_290114347.1">
    <property type="nucleotide sequence ID" value="NZ_JAUEPL010000042.1"/>
</dbReference>
<reference evidence="2" key="1">
    <citation type="submission" date="2023-06" db="EMBL/GenBank/DDBJ databases">
        <title>WGS-Sequencing of Streptomyces ficellus isolate 21 collected from sand in Gara Djebilet Iron Mine in Algeria.</title>
        <authorList>
            <person name="Zegers G.P."/>
            <person name="Gomez A."/>
            <person name="Gueddou A."/>
            <person name="Zahara A.F."/>
            <person name="Worth M."/>
            <person name="Sevigny J.L."/>
            <person name="Tisa L."/>
        </authorList>
    </citation>
    <scope>NUCLEOTIDE SEQUENCE</scope>
    <source>
        <strain evidence="2">AS11</strain>
    </source>
</reference>
<comment type="caution">
    <text evidence="2">The sequence shown here is derived from an EMBL/GenBank/DDBJ whole genome shotgun (WGS) entry which is preliminary data.</text>
</comment>
<dbReference type="Proteomes" id="UP001174050">
    <property type="component" value="Unassembled WGS sequence"/>
</dbReference>
<keyword evidence="3" id="KW-1185">Reference proteome</keyword>
<dbReference type="EMBL" id="JAUEPL010000042">
    <property type="protein sequence ID" value="MDN3296995.1"/>
    <property type="molecule type" value="Genomic_DNA"/>
</dbReference>
<accession>A0ABT7ZC28</accession>
<proteinExistence type="predicted"/>
<sequence length="73" mass="8057">MGTSEGRRTVHRPQGEQEPVCPACGQPVGTVIKRRKVLGAWVPVWRPRPCQNPRCELYTEGTEDEPGKSAKTG</sequence>
<evidence type="ECO:0000256" key="1">
    <source>
        <dbReference type="SAM" id="MobiDB-lite"/>
    </source>
</evidence>
<protein>
    <submittedName>
        <fullName evidence="2">Uncharacterized protein</fullName>
    </submittedName>
</protein>
<feature type="region of interest" description="Disordered" evidence="1">
    <location>
        <begin position="53"/>
        <end position="73"/>
    </location>
</feature>
<organism evidence="2 3">
    <name type="scientific">Streptomyces ficellus</name>
    <dbReference type="NCBI Taxonomy" id="1977088"/>
    <lineage>
        <taxon>Bacteria</taxon>
        <taxon>Bacillati</taxon>
        <taxon>Actinomycetota</taxon>
        <taxon>Actinomycetes</taxon>
        <taxon>Kitasatosporales</taxon>
        <taxon>Streptomycetaceae</taxon>
        <taxon>Streptomyces</taxon>
    </lineage>
</organism>
<gene>
    <name evidence="2" type="ORF">QWM81_23700</name>
</gene>
<name>A0ABT7ZC28_9ACTN</name>
<evidence type="ECO:0000313" key="2">
    <source>
        <dbReference type="EMBL" id="MDN3296995.1"/>
    </source>
</evidence>
<evidence type="ECO:0000313" key="3">
    <source>
        <dbReference type="Proteomes" id="UP001174050"/>
    </source>
</evidence>
<feature type="region of interest" description="Disordered" evidence="1">
    <location>
        <begin position="1"/>
        <end position="21"/>
    </location>
</feature>